<evidence type="ECO:0000313" key="4">
    <source>
        <dbReference type="Proteomes" id="UP001159363"/>
    </source>
</evidence>
<protein>
    <submittedName>
        <fullName evidence="3">Uncharacterized protein</fullName>
    </submittedName>
</protein>
<feature type="transmembrane region" description="Helical" evidence="2">
    <location>
        <begin position="472"/>
        <end position="491"/>
    </location>
</feature>
<dbReference type="Proteomes" id="UP001159363">
    <property type="component" value="Chromosome 2"/>
</dbReference>
<evidence type="ECO:0000313" key="3">
    <source>
        <dbReference type="EMBL" id="KAJ8894661.1"/>
    </source>
</evidence>
<accession>A0ABQ9IDG4</accession>
<organism evidence="3 4">
    <name type="scientific">Dryococelus australis</name>
    <dbReference type="NCBI Taxonomy" id="614101"/>
    <lineage>
        <taxon>Eukaryota</taxon>
        <taxon>Metazoa</taxon>
        <taxon>Ecdysozoa</taxon>
        <taxon>Arthropoda</taxon>
        <taxon>Hexapoda</taxon>
        <taxon>Insecta</taxon>
        <taxon>Pterygota</taxon>
        <taxon>Neoptera</taxon>
        <taxon>Polyneoptera</taxon>
        <taxon>Phasmatodea</taxon>
        <taxon>Verophasmatodea</taxon>
        <taxon>Anareolatae</taxon>
        <taxon>Phasmatidae</taxon>
        <taxon>Eurycanthinae</taxon>
        <taxon>Dryococelus</taxon>
    </lineage>
</organism>
<keyword evidence="2" id="KW-1133">Transmembrane helix</keyword>
<evidence type="ECO:0000256" key="2">
    <source>
        <dbReference type="SAM" id="Phobius"/>
    </source>
</evidence>
<proteinExistence type="predicted"/>
<sequence length="508" mass="57839">MASSELSTLINYLLVGPSRLNNLTGPISGRFAAPRINTATILSKGEERVRSDKLDTQHTELCACSCIVITAQCLYNYSAVLFPLHKTAQGSRCDAATAIMLSARVHGSVKKQWIFINKRYCAKNWWDEHYKLHDSPPTQGNRVRLPDIRMWESCRTMPLVSGFSRNLPSLVLAFLRCSALTSLHPPRLGEIWAALNIEVSVEQHRNARAEETGDPRENPPDSSIAQKRFPHAKICERPAGNRTCFTQFVDVTPFNEVGPRLTQWLESSLCTKANRIRVPKESLRDFLASESCRTMPLVGGFSRGSPISPTPVFECFSIFTSLHPQNPPSGTVLRRKTLFYFNNRRGCLKPVLCLRYHLQELQPTTLSSYVFTYRCPYRRLRNCRRLETPLLDIRLSIMSFQHTIGQIHFWKRFRQDFLGVQTSIDGNIIQILQKVDPRGIVMNTSNTKEFGAPIFCEPFLEYAFLFGYAHQVANLGFKLVWALLFISVYTVRSRESSFMTSGFMHVAE</sequence>
<keyword evidence="4" id="KW-1185">Reference proteome</keyword>
<feature type="region of interest" description="Disordered" evidence="1">
    <location>
        <begin position="205"/>
        <end position="226"/>
    </location>
</feature>
<reference evidence="3 4" key="1">
    <citation type="submission" date="2023-02" db="EMBL/GenBank/DDBJ databases">
        <title>LHISI_Scaffold_Assembly.</title>
        <authorList>
            <person name="Stuart O.P."/>
            <person name="Cleave R."/>
            <person name="Magrath M.J.L."/>
            <person name="Mikheyev A.S."/>
        </authorList>
    </citation>
    <scope>NUCLEOTIDE SEQUENCE [LARGE SCALE GENOMIC DNA]</scope>
    <source>
        <strain evidence="3">Daus_M_001</strain>
        <tissue evidence="3">Leg muscle</tissue>
    </source>
</reference>
<feature type="compositionally biased region" description="Basic and acidic residues" evidence="1">
    <location>
        <begin position="205"/>
        <end position="219"/>
    </location>
</feature>
<name>A0ABQ9IDG4_9NEOP</name>
<evidence type="ECO:0000256" key="1">
    <source>
        <dbReference type="SAM" id="MobiDB-lite"/>
    </source>
</evidence>
<comment type="caution">
    <text evidence="3">The sequence shown here is derived from an EMBL/GenBank/DDBJ whole genome shotgun (WGS) entry which is preliminary data.</text>
</comment>
<dbReference type="EMBL" id="JARBHB010000002">
    <property type="protein sequence ID" value="KAJ8894661.1"/>
    <property type="molecule type" value="Genomic_DNA"/>
</dbReference>
<keyword evidence="2" id="KW-0812">Transmembrane</keyword>
<keyword evidence="2" id="KW-0472">Membrane</keyword>
<gene>
    <name evidence="3" type="ORF">PR048_007325</name>
</gene>